<keyword evidence="2" id="KW-1185">Reference proteome</keyword>
<reference evidence="1 2" key="1">
    <citation type="submission" date="2017-09" db="EMBL/GenBank/DDBJ databases">
        <authorList>
            <person name="Ehlers B."/>
            <person name="Leendertz F.H."/>
        </authorList>
    </citation>
    <scope>NUCLEOTIDE SEQUENCE [LARGE SCALE GENOMIC DNA]</scope>
</reference>
<organism evidence="1 2">
    <name type="scientific">Pseudomonas phage ventosus</name>
    <dbReference type="NCBI Taxonomy" id="2048980"/>
    <lineage>
        <taxon>Viruses</taxon>
        <taxon>Duplodnaviria</taxon>
        <taxon>Heunggongvirae</taxon>
        <taxon>Uroviricota</taxon>
        <taxon>Caudoviricetes</taxon>
        <taxon>Vandenendeviridae</taxon>
        <taxon>Gorskivirinae</taxon>
        <taxon>Ventosusvirus</taxon>
        <taxon>Ventosusvirus ventosus</taxon>
    </lineage>
</organism>
<evidence type="ECO:0000313" key="1">
    <source>
        <dbReference type="EMBL" id="ATW58284.1"/>
    </source>
</evidence>
<dbReference type="EMBL" id="MG018930">
    <property type="protein sequence ID" value="ATW58284.1"/>
    <property type="molecule type" value="Genomic_DNA"/>
</dbReference>
<evidence type="ECO:0000313" key="2">
    <source>
        <dbReference type="Proteomes" id="UP000241096"/>
    </source>
</evidence>
<sequence>MHKTREMMDATHKRFSDDDWEAHLYLHEDDYDGEEACDMCGLSGVHKMSCTLRYTEGYCIAGDNCMCEEGERDSCIDWKQQA</sequence>
<gene>
    <name evidence="1" type="ORF">CNR37_00077</name>
</gene>
<dbReference type="Proteomes" id="UP000241096">
    <property type="component" value="Segment"/>
</dbReference>
<protein>
    <submittedName>
        <fullName evidence="1">Uncharacterized protein</fullName>
    </submittedName>
</protein>
<name>A0A2H4P7X2_9CAUD</name>
<proteinExistence type="predicted"/>
<accession>A0A2H4P7X2</accession>